<feature type="region of interest" description="Disordered" evidence="1">
    <location>
        <begin position="18"/>
        <end position="41"/>
    </location>
</feature>
<protein>
    <submittedName>
        <fullName evidence="2">Uncharacterized protein</fullName>
    </submittedName>
</protein>
<organism evidence="2">
    <name type="scientific">Rhizophora mucronata</name>
    <name type="common">Asiatic mangrove</name>
    <dbReference type="NCBI Taxonomy" id="61149"/>
    <lineage>
        <taxon>Eukaryota</taxon>
        <taxon>Viridiplantae</taxon>
        <taxon>Streptophyta</taxon>
        <taxon>Embryophyta</taxon>
        <taxon>Tracheophyta</taxon>
        <taxon>Spermatophyta</taxon>
        <taxon>Magnoliopsida</taxon>
        <taxon>eudicotyledons</taxon>
        <taxon>Gunneridae</taxon>
        <taxon>Pentapetalae</taxon>
        <taxon>rosids</taxon>
        <taxon>fabids</taxon>
        <taxon>Malpighiales</taxon>
        <taxon>Rhizophoraceae</taxon>
        <taxon>Rhizophora</taxon>
    </lineage>
</organism>
<sequence length="41" mass="4632">MLLFSAERFPRLLLLLDTDSGHTPSETSRLDRTNELSPKSS</sequence>
<proteinExistence type="predicted"/>
<dbReference type="EMBL" id="GGEC01068278">
    <property type="protein sequence ID" value="MBX48762.1"/>
    <property type="molecule type" value="Transcribed_RNA"/>
</dbReference>
<evidence type="ECO:0000313" key="2">
    <source>
        <dbReference type="EMBL" id="MBX48762.1"/>
    </source>
</evidence>
<reference evidence="2" key="1">
    <citation type="submission" date="2018-02" db="EMBL/GenBank/DDBJ databases">
        <title>Rhizophora mucronata_Transcriptome.</title>
        <authorList>
            <person name="Meera S.P."/>
            <person name="Sreeshan A."/>
            <person name="Augustine A."/>
        </authorList>
    </citation>
    <scope>NUCLEOTIDE SEQUENCE</scope>
    <source>
        <tissue evidence="2">Leaf</tissue>
    </source>
</reference>
<name>A0A2P2P216_RHIMU</name>
<evidence type="ECO:0000256" key="1">
    <source>
        <dbReference type="SAM" id="MobiDB-lite"/>
    </source>
</evidence>
<dbReference type="AlphaFoldDB" id="A0A2P2P216"/>
<accession>A0A2P2P216</accession>